<organism evidence="1 2">
    <name type="scientific">Roseisalinus antarcticus</name>
    <dbReference type="NCBI Taxonomy" id="254357"/>
    <lineage>
        <taxon>Bacteria</taxon>
        <taxon>Pseudomonadati</taxon>
        <taxon>Pseudomonadota</taxon>
        <taxon>Alphaproteobacteria</taxon>
        <taxon>Rhodobacterales</taxon>
        <taxon>Roseobacteraceae</taxon>
        <taxon>Roseisalinus</taxon>
    </lineage>
</organism>
<dbReference type="EMBL" id="FWFZ01000156">
    <property type="protein sequence ID" value="SLN78118.1"/>
    <property type="molecule type" value="Genomic_DNA"/>
</dbReference>
<dbReference type="AlphaFoldDB" id="A0A1Y5U256"/>
<keyword evidence="2" id="KW-1185">Reference proteome</keyword>
<accession>A0A1Y5U256</accession>
<gene>
    <name evidence="1" type="ORF">ROA7023_04773</name>
</gene>
<proteinExistence type="predicted"/>
<dbReference type="Proteomes" id="UP000193900">
    <property type="component" value="Unassembled WGS sequence"/>
</dbReference>
<name>A0A1Y5U256_9RHOB</name>
<sequence>MASSRQPREKCGVKLSDDFGSKKTLGWLVPRSMAGQPSSVNQIGFDCGAHAVGVPLSTPPGRS</sequence>
<evidence type="ECO:0000313" key="2">
    <source>
        <dbReference type="Proteomes" id="UP000193900"/>
    </source>
</evidence>
<evidence type="ECO:0000313" key="1">
    <source>
        <dbReference type="EMBL" id="SLN78118.1"/>
    </source>
</evidence>
<protein>
    <submittedName>
        <fullName evidence="1">Uncharacterized protein</fullName>
    </submittedName>
</protein>
<reference evidence="1 2" key="1">
    <citation type="submission" date="2017-03" db="EMBL/GenBank/DDBJ databases">
        <authorList>
            <person name="Afonso C.L."/>
            <person name="Miller P.J."/>
            <person name="Scott M.A."/>
            <person name="Spackman E."/>
            <person name="Goraichik I."/>
            <person name="Dimitrov K.M."/>
            <person name="Suarez D.L."/>
            <person name="Swayne D.E."/>
        </authorList>
    </citation>
    <scope>NUCLEOTIDE SEQUENCE [LARGE SCALE GENOMIC DNA]</scope>
    <source>
        <strain evidence="1 2">CECT 7023</strain>
    </source>
</reference>